<gene>
    <name evidence="1" type="ORF">LEP1GSC056_0028</name>
</gene>
<name>A0ABC9SF27_LEPBO</name>
<dbReference type="AlphaFoldDB" id="A0ABC9SF27"/>
<evidence type="ECO:0008006" key="3">
    <source>
        <dbReference type="Google" id="ProtNLM"/>
    </source>
</evidence>
<dbReference type="Proteomes" id="UP000012166">
    <property type="component" value="Unassembled WGS sequence"/>
</dbReference>
<sequence length="42" mass="4890">MIFQRSSLTFSEISSTIRQNSIMNFFPDFKIKSSSRINAYVP</sequence>
<comment type="caution">
    <text evidence="1">The sequence shown here is derived from an EMBL/GenBank/DDBJ whole genome shotgun (WGS) entry which is preliminary data.</text>
</comment>
<organism evidence="1 2">
    <name type="scientific">Leptospira borgpetersenii str. Brem 328</name>
    <dbReference type="NCBI Taxonomy" id="1049780"/>
    <lineage>
        <taxon>Bacteria</taxon>
        <taxon>Pseudomonadati</taxon>
        <taxon>Spirochaetota</taxon>
        <taxon>Spirochaetia</taxon>
        <taxon>Leptospirales</taxon>
        <taxon>Leptospiraceae</taxon>
        <taxon>Leptospira</taxon>
    </lineage>
</organism>
<proteinExistence type="predicted"/>
<dbReference type="EMBL" id="AHMS02000035">
    <property type="protein sequence ID" value="EMN16306.1"/>
    <property type="molecule type" value="Genomic_DNA"/>
</dbReference>
<evidence type="ECO:0000313" key="2">
    <source>
        <dbReference type="Proteomes" id="UP000012166"/>
    </source>
</evidence>
<protein>
    <recommendedName>
        <fullName evidence="3">SLEI domain protein, PF07620 family</fullName>
    </recommendedName>
</protein>
<reference evidence="1 2" key="1">
    <citation type="submission" date="2013-01" db="EMBL/GenBank/DDBJ databases">
        <authorList>
            <person name="Harkins D.M."/>
            <person name="Durkin A.S."/>
            <person name="Brinkac L.M."/>
            <person name="Haft D.H."/>
            <person name="Selengut J.D."/>
            <person name="Sanka R."/>
            <person name="DePew J."/>
            <person name="Purushe J."/>
            <person name="Hartskeerl R.A."/>
            <person name="Ahmed A."/>
            <person name="van der Linden H."/>
            <person name="Goris M.G.A."/>
            <person name="Vinetz J.M."/>
            <person name="Sutton G.G."/>
            <person name="Nierman W.C."/>
            <person name="Fouts D.E."/>
        </authorList>
    </citation>
    <scope>NUCLEOTIDE SEQUENCE [LARGE SCALE GENOMIC DNA]</scope>
    <source>
        <strain evidence="1 2">Brem 328</strain>
    </source>
</reference>
<accession>A0ABC9SF27</accession>
<evidence type="ECO:0000313" key="1">
    <source>
        <dbReference type="EMBL" id="EMN16306.1"/>
    </source>
</evidence>